<keyword evidence="2" id="KW-1185">Reference proteome</keyword>
<name>E4X8W5_OIKDI</name>
<dbReference type="CDD" id="cd22917">
    <property type="entry name" value="HFD_TAF6-like"/>
    <property type="match status" value="1"/>
</dbReference>
<dbReference type="InterPro" id="IPR009072">
    <property type="entry name" value="Histone-fold"/>
</dbReference>
<accession>E4X8W5</accession>
<protein>
    <submittedName>
        <fullName evidence="1">Uncharacterized protein</fullName>
    </submittedName>
</protein>
<evidence type="ECO:0000313" key="1">
    <source>
        <dbReference type="EMBL" id="CBY18893.1"/>
    </source>
</evidence>
<organism evidence="1">
    <name type="scientific">Oikopleura dioica</name>
    <name type="common">Tunicate</name>
    <dbReference type="NCBI Taxonomy" id="34765"/>
    <lineage>
        <taxon>Eukaryota</taxon>
        <taxon>Metazoa</taxon>
        <taxon>Chordata</taxon>
        <taxon>Tunicata</taxon>
        <taxon>Appendicularia</taxon>
        <taxon>Copelata</taxon>
        <taxon>Oikopleuridae</taxon>
        <taxon>Oikopleura</taxon>
    </lineage>
</organism>
<proteinExistence type="predicted"/>
<dbReference type="InParanoid" id="E4X8W5"/>
<dbReference type="GO" id="GO:0046982">
    <property type="term" value="F:protein heterodimerization activity"/>
    <property type="evidence" value="ECO:0007669"/>
    <property type="project" value="InterPro"/>
</dbReference>
<dbReference type="Proteomes" id="UP000001307">
    <property type="component" value="Unassembled WGS sequence"/>
</dbReference>
<dbReference type="EMBL" id="FN653030">
    <property type="protein sequence ID" value="CBY18893.1"/>
    <property type="molecule type" value="Genomic_DNA"/>
</dbReference>
<dbReference type="AlphaFoldDB" id="E4X8W5"/>
<sequence length="470" mass="53786">MSKKTDKKIAVVPFRMIVLAAEELDFSLANEEKLAIILAEDLTYRLQVLVTKSKKHANRCRRNVLLPEDIDQSLDEFGESPLLAANEPETGVIAYEGKPLYYHIPQPINMKNLSLEDGPAMTFSPLTMEKFPIFVDGKPTKFLKKPPKTFQTKSRYYSGEWDLYLTSLTHGLGEEETERVAFFANDFQSNPNLNQIIPQLRYIIQQCCMSSVAERSLRILQLLLNLLKNPFIDVTRLENDMIALAKFCIEDTGPEIIPGKEGLETAVQERASAFYNQMFTHGSFCQDKVIQSLDEIRIKDGHMFALLSCGKRFLPNIRQGEFILPRVAFLRRNMRCLPELIIEDEEPAISMMLIEPVSAFPSVGWNGLSLIFPTFRRISSRFIKSDIVTAPKAKKRKKSKNLPAKSVQGVFDHHEIQKSTNIRINYGKPKSIQNTLRRPDLQNRNNLRFESGIFFYGIQKRKNSFSSLLL</sequence>
<dbReference type="OrthoDB" id="10468327at2759"/>
<evidence type="ECO:0000313" key="2">
    <source>
        <dbReference type="Proteomes" id="UP000001307"/>
    </source>
</evidence>
<reference evidence="1" key="1">
    <citation type="journal article" date="2010" name="Science">
        <title>Plasticity of animal genome architecture unmasked by rapid evolution of a pelagic tunicate.</title>
        <authorList>
            <person name="Denoeud F."/>
            <person name="Henriet S."/>
            <person name="Mungpakdee S."/>
            <person name="Aury J.M."/>
            <person name="Da Silva C."/>
            <person name="Brinkmann H."/>
            <person name="Mikhaleva J."/>
            <person name="Olsen L.C."/>
            <person name="Jubin C."/>
            <person name="Canestro C."/>
            <person name="Bouquet J.M."/>
            <person name="Danks G."/>
            <person name="Poulain J."/>
            <person name="Campsteijn C."/>
            <person name="Adamski M."/>
            <person name="Cross I."/>
            <person name="Yadetie F."/>
            <person name="Muffato M."/>
            <person name="Louis A."/>
            <person name="Butcher S."/>
            <person name="Tsagkogeorga G."/>
            <person name="Konrad A."/>
            <person name="Singh S."/>
            <person name="Jensen M.F."/>
            <person name="Cong E.H."/>
            <person name="Eikeseth-Otteraa H."/>
            <person name="Noel B."/>
            <person name="Anthouard V."/>
            <person name="Porcel B.M."/>
            <person name="Kachouri-Lafond R."/>
            <person name="Nishino A."/>
            <person name="Ugolini M."/>
            <person name="Chourrout P."/>
            <person name="Nishida H."/>
            <person name="Aasland R."/>
            <person name="Huzurbazar S."/>
            <person name="Westhof E."/>
            <person name="Delsuc F."/>
            <person name="Lehrach H."/>
            <person name="Reinhardt R."/>
            <person name="Weissenbach J."/>
            <person name="Roy S.W."/>
            <person name="Artiguenave F."/>
            <person name="Postlethwait J.H."/>
            <person name="Manak J.R."/>
            <person name="Thompson E.M."/>
            <person name="Jaillon O."/>
            <person name="Du Pasquier L."/>
            <person name="Boudinot P."/>
            <person name="Liberles D.A."/>
            <person name="Volff J.N."/>
            <person name="Philippe H."/>
            <person name="Lenhard B."/>
            <person name="Roest Crollius H."/>
            <person name="Wincker P."/>
            <person name="Chourrout D."/>
        </authorList>
    </citation>
    <scope>NUCLEOTIDE SEQUENCE [LARGE SCALE GENOMIC DNA]</scope>
</reference>
<dbReference type="Gene3D" id="1.10.20.10">
    <property type="entry name" value="Histone, subunit A"/>
    <property type="match status" value="1"/>
</dbReference>
<gene>
    <name evidence="1" type="ORF">GSOID_T00004310001</name>
</gene>